<dbReference type="KEGG" id="vg:80516937"/>
<sequence>MTNCFGNGKCIKKRQHGYYKPFKCPYNCKLVACNHCKKSMIPMWLLEQGAGFCNECLRIKHNERMMQKVFRCRELKIEKNKI</sequence>
<reference evidence="1" key="2">
    <citation type="journal article" date="2018" name="Nat. Commun.">
        <title>Tailed giant Tupanvirus possesses the most complete translational apparatus of the known virosphere.</title>
        <authorList>
            <person name="Abrahao J."/>
            <person name="Silva L."/>
            <person name="Silva L.S."/>
            <person name="Khalil J.Y.B."/>
            <person name="Rodrigues R."/>
            <person name="Arantes T."/>
            <person name="Assis F."/>
            <person name="Boratto P."/>
            <person name="Andrade M."/>
            <person name="Kroon E.G."/>
            <person name="Ribeiro B."/>
            <person name="Bergier I."/>
            <person name="Seligmann H."/>
            <person name="Ghigo E."/>
            <person name="Colson P."/>
            <person name="Levasseur A."/>
            <person name="Kroemer G."/>
            <person name="Raoult D."/>
            <person name="La Scola B."/>
        </authorList>
    </citation>
    <scope>NUCLEOTIDE SEQUENCE [LARGE SCALE GENOMIC DNA]</scope>
    <source>
        <strain evidence="1">Deep ocean</strain>
    </source>
</reference>
<accession>A0A6N1ND47</accession>
<organism evidence="1">
    <name type="scientific">Tupanvirus deep ocean</name>
    <dbReference type="NCBI Taxonomy" id="2126984"/>
    <lineage>
        <taxon>Viruses</taxon>
        <taxon>Varidnaviria</taxon>
        <taxon>Bamfordvirae</taxon>
        <taxon>Nucleocytoviricota</taxon>
        <taxon>Megaviricetes</taxon>
        <taxon>Imitervirales</taxon>
        <taxon>Mimiviridae</taxon>
        <taxon>Megamimivirinae</taxon>
        <taxon>Tupanvirus</taxon>
        <taxon>Tupanvirus altamarinense</taxon>
    </lineage>
</organism>
<reference evidence="1" key="1">
    <citation type="submission" date="2017-06" db="EMBL/GenBank/DDBJ databases">
        <authorList>
            <person name="Assis F.L."/>
            <person name="Abrahao J.S."/>
            <person name="Silva L."/>
            <person name="Khalil J.B."/>
            <person name="Rodrigues R."/>
            <person name="Silva L.S."/>
            <person name="Boratto P."/>
            <person name="Andrade M."/>
            <person name="Kroon E.G."/>
            <person name="Ribeiro B."/>
            <person name="Bergier I."/>
            <person name="Seligmann H."/>
            <person name="Ghigo E."/>
            <person name="Colson P."/>
            <person name="Levasseur A."/>
            <person name="Raoult D."/>
            <person name="Scola B.L."/>
        </authorList>
    </citation>
    <scope>NUCLEOTIDE SEQUENCE</scope>
    <source>
        <strain evidence="1">Deep ocean</strain>
    </source>
</reference>
<name>A0A6N1ND47_9VIRU</name>
<protein>
    <submittedName>
        <fullName evidence="1">Uncharacterized protein</fullName>
    </submittedName>
</protein>
<evidence type="ECO:0000313" key="1">
    <source>
        <dbReference type="EMBL" id="QKU33639.1"/>
    </source>
</evidence>
<dbReference type="RefSeq" id="YP_010780246.1">
    <property type="nucleotide sequence ID" value="NC_075038.1"/>
</dbReference>
<dbReference type="EMBL" id="MF405918">
    <property type="protein sequence ID" value="QKU33639.1"/>
    <property type="molecule type" value="Genomic_DNA"/>
</dbReference>
<dbReference type="GeneID" id="80516937"/>
<proteinExistence type="predicted"/>